<sequence length="75" mass="8646">MLAWIIGKVYHDTLVIKWLRKHRGPLTIVATLLVIFSQSRDLRFTALMMLGVVMLLSGIVLTIHDHRQKQRAPLN</sequence>
<dbReference type="AlphaFoldDB" id="A0A5R8LX21"/>
<proteinExistence type="predicted"/>
<dbReference type="Proteomes" id="UP000309885">
    <property type="component" value="Unassembled WGS sequence"/>
</dbReference>
<accession>A0A5R8LX21</accession>
<organism evidence="2 3">
    <name type="scientific">Lacticaseibacillus zeae</name>
    <name type="common">Lactobacillus zeae</name>
    <dbReference type="NCBI Taxonomy" id="57037"/>
    <lineage>
        <taxon>Bacteria</taxon>
        <taxon>Bacillati</taxon>
        <taxon>Bacillota</taxon>
        <taxon>Bacilli</taxon>
        <taxon>Lactobacillales</taxon>
        <taxon>Lactobacillaceae</taxon>
        <taxon>Lacticaseibacillus</taxon>
    </lineage>
</organism>
<gene>
    <name evidence="2" type="ORF">FEI15_01090</name>
</gene>
<keyword evidence="1" id="KW-0472">Membrane</keyword>
<keyword evidence="1" id="KW-1133">Transmembrane helix</keyword>
<protein>
    <submittedName>
        <fullName evidence="2">Uncharacterized protein</fullName>
    </submittedName>
</protein>
<feature type="transmembrane region" description="Helical" evidence="1">
    <location>
        <begin position="42"/>
        <end position="63"/>
    </location>
</feature>
<evidence type="ECO:0000313" key="2">
    <source>
        <dbReference type="EMBL" id="TLF41834.1"/>
    </source>
</evidence>
<evidence type="ECO:0000313" key="3">
    <source>
        <dbReference type="Proteomes" id="UP000309885"/>
    </source>
</evidence>
<comment type="caution">
    <text evidence="2">The sequence shown here is derived from an EMBL/GenBank/DDBJ whole genome shotgun (WGS) entry which is preliminary data.</text>
</comment>
<dbReference type="EMBL" id="VBWO01000001">
    <property type="protein sequence ID" value="TLF41834.1"/>
    <property type="molecule type" value="Genomic_DNA"/>
</dbReference>
<reference evidence="2 3" key="1">
    <citation type="submission" date="2019-05" db="EMBL/GenBank/DDBJ databases">
        <title>Genome-based reclassification of Lactobacillus casei as Lactobacillus casei subsp. casei. subsp.nov., description of Lactobacillus casei subsp. zeae subsp. nov., and emended description of Lactobacillus casei.</title>
        <authorList>
            <person name="Huang C.-H."/>
        </authorList>
    </citation>
    <scope>NUCLEOTIDE SEQUENCE [LARGE SCALE GENOMIC DNA]</scope>
    <source>
        <strain evidence="2 3">CRBIP24.44</strain>
    </source>
</reference>
<name>A0A5R8LX21_LACZE</name>
<evidence type="ECO:0000256" key="1">
    <source>
        <dbReference type="SAM" id="Phobius"/>
    </source>
</evidence>
<keyword evidence="1" id="KW-0812">Transmembrane</keyword>